<dbReference type="PANTHER" id="PTHR23513:SF11">
    <property type="entry name" value="STAPHYLOFERRIN A TRANSPORTER"/>
    <property type="match status" value="1"/>
</dbReference>
<keyword evidence="4 7" id="KW-0812">Transmembrane</keyword>
<gene>
    <name evidence="8" type="ORF">KTT_00870</name>
</gene>
<dbReference type="Pfam" id="PF05977">
    <property type="entry name" value="MFS_3"/>
    <property type="match status" value="1"/>
</dbReference>
<evidence type="ECO:0000256" key="1">
    <source>
        <dbReference type="ARBA" id="ARBA00004651"/>
    </source>
</evidence>
<feature type="transmembrane region" description="Helical" evidence="7">
    <location>
        <begin position="260"/>
        <end position="281"/>
    </location>
</feature>
<feature type="transmembrane region" description="Helical" evidence="7">
    <location>
        <begin position="44"/>
        <end position="67"/>
    </location>
</feature>
<feature type="transmembrane region" description="Helical" evidence="7">
    <location>
        <begin position="316"/>
        <end position="338"/>
    </location>
</feature>
<evidence type="ECO:0000313" key="8">
    <source>
        <dbReference type="EMBL" id="GCE10228.1"/>
    </source>
</evidence>
<name>A0A401ZTI8_9CHLR</name>
<comment type="caution">
    <text evidence="8">The sequence shown here is derived from an EMBL/GenBank/DDBJ whole genome shotgun (WGS) entry which is preliminary data.</text>
</comment>
<feature type="transmembrane region" description="Helical" evidence="7">
    <location>
        <begin position="380"/>
        <end position="402"/>
    </location>
</feature>
<dbReference type="AlphaFoldDB" id="A0A401ZTI8"/>
<dbReference type="OrthoDB" id="9775268at2"/>
<dbReference type="EMBL" id="BIFR01000001">
    <property type="protein sequence ID" value="GCE10228.1"/>
    <property type="molecule type" value="Genomic_DNA"/>
</dbReference>
<accession>A0A401ZTI8</accession>
<keyword evidence="2" id="KW-0813">Transport</keyword>
<evidence type="ECO:0000256" key="6">
    <source>
        <dbReference type="ARBA" id="ARBA00023136"/>
    </source>
</evidence>
<feature type="transmembrane region" description="Helical" evidence="7">
    <location>
        <begin position="350"/>
        <end position="374"/>
    </location>
</feature>
<evidence type="ECO:0000256" key="3">
    <source>
        <dbReference type="ARBA" id="ARBA00022475"/>
    </source>
</evidence>
<dbReference type="Gene3D" id="1.20.1250.20">
    <property type="entry name" value="MFS general substrate transporter like domains"/>
    <property type="match status" value="1"/>
</dbReference>
<protein>
    <submittedName>
        <fullName evidence="8">MFS transporter</fullName>
    </submittedName>
</protein>
<comment type="subcellular location">
    <subcellularLocation>
        <location evidence="1">Cell membrane</location>
        <topology evidence="1">Multi-pass membrane protein</topology>
    </subcellularLocation>
</comment>
<feature type="transmembrane region" description="Helical" evidence="7">
    <location>
        <begin position="170"/>
        <end position="189"/>
    </location>
</feature>
<reference evidence="9" key="1">
    <citation type="submission" date="2018-12" db="EMBL/GenBank/DDBJ databases">
        <title>Tengunoibacter tsumagoiensis gen. nov., sp. nov., Dictyobacter kobayashii sp. nov., D. alpinus sp. nov., and D. joshuensis sp. nov. and description of Dictyobacteraceae fam. nov. within the order Ktedonobacterales isolated from Tengu-no-mugimeshi.</title>
        <authorList>
            <person name="Wang C.M."/>
            <person name="Zheng Y."/>
            <person name="Sakai Y."/>
            <person name="Toyoda A."/>
            <person name="Minakuchi Y."/>
            <person name="Abe K."/>
            <person name="Yokota A."/>
            <person name="Yabe S."/>
        </authorList>
    </citation>
    <scope>NUCLEOTIDE SEQUENCE [LARGE SCALE GENOMIC DNA]</scope>
    <source>
        <strain evidence="9">Uno3</strain>
    </source>
</reference>
<dbReference type="InterPro" id="IPR036259">
    <property type="entry name" value="MFS_trans_sf"/>
</dbReference>
<dbReference type="RefSeq" id="WP_126577844.1">
    <property type="nucleotide sequence ID" value="NZ_BIFR01000001.1"/>
</dbReference>
<keyword evidence="5 7" id="KW-1133">Transmembrane helix</keyword>
<dbReference type="CDD" id="cd06173">
    <property type="entry name" value="MFS_MefA_like"/>
    <property type="match status" value="1"/>
</dbReference>
<keyword evidence="3" id="KW-1003">Cell membrane</keyword>
<feature type="transmembrane region" description="Helical" evidence="7">
    <location>
        <begin position="145"/>
        <end position="164"/>
    </location>
</feature>
<dbReference type="GO" id="GO:0005886">
    <property type="term" value="C:plasma membrane"/>
    <property type="evidence" value="ECO:0007669"/>
    <property type="project" value="UniProtKB-SubCell"/>
</dbReference>
<dbReference type="SUPFAM" id="SSF103473">
    <property type="entry name" value="MFS general substrate transporter"/>
    <property type="match status" value="1"/>
</dbReference>
<dbReference type="PANTHER" id="PTHR23513">
    <property type="entry name" value="INTEGRAL MEMBRANE EFFLUX PROTEIN-RELATED"/>
    <property type="match status" value="1"/>
</dbReference>
<feature type="transmembrane region" description="Helical" evidence="7">
    <location>
        <begin position="12"/>
        <end position="38"/>
    </location>
</feature>
<keyword evidence="6 7" id="KW-0472">Membrane</keyword>
<organism evidence="8 9">
    <name type="scientific">Tengunoibacter tsumagoiensis</name>
    <dbReference type="NCBI Taxonomy" id="2014871"/>
    <lineage>
        <taxon>Bacteria</taxon>
        <taxon>Bacillati</taxon>
        <taxon>Chloroflexota</taxon>
        <taxon>Ktedonobacteria</taxon>
        <taxon>Ktedonobacterales</taxon>
        <taxon>Dictyobacteraceae</taxon>
        <taxon>Tengunoibacter</taxon>
    </lineage>
</organism>
<evidence type="ECO:0000256" key="5">
    <source>
        <dbReference type="ARBA" id="ARBA00022989"/>
    </source>
</evidence>
<keyword evidence="9" id="KW-1185">Reference proteome</keyword>
<evidence type="ECO:0000256" key="4">
    <source>
        <dbReference type="ARBA" id="ARBA00022692"/>
    </source>
</evidence>
<evidence type="ECO:0000256" key="7">
    <source>
        <dbReference type="SAM" id="Phobius"/>
    </source>
</evidence>
<feature type="transmembrane region" description="Helical" evidence="7">
    <location>
        <begin position="102"/>
        <end position="124"/>
    </location>
</feature>
<evidence type="ECO:0000256" key="2">
    <source>
        <dbReference type="ARBA" id="ARBA00022448"/>
    </source>
</evidence>
<feature type="transmembrane region" description="Helical" evidence="7">
    <location>
        <begin position="74"/>
        <end position="96"/>
    </location>
</feature>
<sequence length="411" mass="43189">MNFIKALGNRAIALLWVGQVLSSMGDYFYQIAVMWIAVKQAGSGAGLVAAAETGSLLIFGLLGGVFADRWNRRYVMLTVDCIRAVTVAILPLLAFFGRLQLWHLVIAAIIIGSLGALFNPALQASLPSLSGDVKTLQATNGLMDVTSRIALAIGPSLAGVLIVFLPLPHFFTLDAISFAISALAIFFLGRNFVWRPDQSVHKTTGLASILHEIRDAIQLVHSHRALAWAIVSNGILNIVWGAAFIVGVPLFVDRTLTGNVGAYGLIVGAYGVGNVLSNLVIGSITIQRRTLSIFLGNIILGAGFLILALAHNLPLAMIGTAVAALGGPMEDISMAIMMQTELPASELGKVYSLRMVLSSVGGALGLSLAVPFFAHLSIGVGIGLCALTMIACGIAGVVRFGVSEPEIVITH</sequence>
<dbReference type="Proteomes" id="UP000287352">
    <property type="component" value="Unassembled WGS sequence"/>
</dbReference>
<evidence type="ECO:0000313" key="9">
    <source>
        <dbReference type="Proteomes" id="UP000287352"/>
    </source>
</evidence>
<feature type="transmembrane region" description="Helical" evidence="7">
    <location>
        <begin position="225"/>
        <end position="248"/>
    </location>
</feature>
<proteinExistence type="predicted"/>
<dbReference type="InterPro" id="IPR010290">
    <property type="entry name" value="TM_effector"/>
</dbReference>
<feature type="transmembrane region" description="Helical" evidence="7">
    <location>
        <begin position="293"/>
        <end position="310"/>
    </location>
</feature>